<dbReference type="InterPro" id="IPR000719">
    <property type="entry name" value="Prot_kinase_dom"/>
</dbReference>
<dbReference type="PROSITE" id="PS00107">
    <property type="entry name" value="PROTEIN_KINASE_ATP"/>
    <property type="match status" value="1"/>
</dbReference>
<dbReference type="InterPro" id="IPR052751">
    <property type="entry name" value="Plant_MAPKKK"/>
</dbReference>
<dbReference type="CDD" id="cd06606">
    <property type="entry name" value="STKc_MAPKKK"/>
    <property type="match status" value="1"/>
</dbReference>
<dbReference type="Gene3D" id="1.10.510.10">
    <property type="entry name" value="Transferase(Phosphotransferase) domain 1"/>
    <property type="match status" value="1"/>
</dbReference>
<dbReference type="GO" id="GO:0005524">
    <property type="term" value="F:ATP binding"/>
    <property type="evidence" value="ECO:0007669"/>
    <property type="project" value="UniProtKB-UniRule"/>
</dbReference>
<dbReference type="OrthoDB" id="275301at2759"/>
<keyword evidence="4 5" id="KW-0067">ATP-binding</keyword>
<sequence>MGGNCQWRCPLPGDWVRGKLVGCGSFGSVHMAMAKSTGGLFVVKSAQSDEVGLQALLNEVNILETLNSPHIVKCIGKEISREHECHVFMEYMAGGNLLDVVDTFGGSLEEEVVGLYTKKILLGLKYLHENGIVHCDLKCKNVLLSSSGDVKLADFGSAKRIKDSRSQVGFADSWQNIGGTPLWMAPEVMRNEGLDFVSDIWSLGCTVIEMATGKPPNWDVEVSNPMAAIMKIACGNERPRFPRKFSEMGLDFLAKCLERDHRKRWRAEELLKHPFVSGENDIMRNLREEEQASFSPASVLDIGIYDEVGSDSEEADSRRTNPFTRWFHERKWIGTPGQQHQQQQLESQFESSEIWITVR</sequence>
<dbReference type="Proteomes" id="UP000796880">
    <property type="component" value="Unassembled WGS sequence"/>
</dbReference>
<comment type="similarity">
    <text evidence="6">Belongs to the protein kinase superfamily.</text>
</comment>
<dbReference type="Pfam" id="PF00069">
    <property type="entry name" value="Pkinase"/>
    <property type="match status" value="1"/>
</dbReference>
<name>A0A8K0GY58_9ROSA</name>
<dbReference type="InterPro" id="IPR008271">
    <property type="entry name" value="Ser/Thr_kinase_AS"/>
</dbReference>
<evidence type="ECO:0000256" key="3">
    <source>
        <dbReference type="ARBA" id="ARBA00022777"/>
    </source>
</evidence>
<dbReference type="InterPro" id="IPR011009">
    <property type="entry name" value="Kinase-like_dom_sf"/>
</dbReference>
<accession>A0A8K0GY58</accession>
<keyword evidence="2 5" id="KW-0547">Nucleotide-binding</keyword>
<evidence type="ECO:0000313" key="9">
    <source>
        <dbReference type="Proteomes" id="UP000796880"/>
    </source>
</evidence>
<dbReference type="SMART" id="SM00220">
    <property type="entry name" value="S_TKc"/>
    <property type="match status" value="1"/>
</dbReference>
<keyword evidence="3" id="KW-0418">Kinase</keyword>
<gene>
    <name evidence="8" type="ORF">FNV43_RR18949</name>
</gene>
<keyword evidence="6" id="KW-0723">Serine/threonine-protein kinase</keyword>
<feature type="binding site" evidence="5">
    <location>
        <position position="44"/>
    </location>
    <ligand>
        <name>ATP</name>
        <dbReference type="ChEBI" id="CHEBI:30616"/>
    </ligand>
</feature>
<evidence type="ECO:0000256" key="2">
    <source>
        <dbReference type="ARBA" id="ARBA00022741"/>
    </source>
</evidence>
<dbReference type="InterPro" id="IPR017441">
    <property type="entry name" value="Protein_kinase_ATP_BS"/>
</dbReference>
<protein>
    <recommendedName>
        <fullName evidence="7">Protein kinase domain-containing protein</fullName>
    </recommendedName>
</protein>
<evidence type="ECO:0000256" key="1">
    <source>
        <dbReference type="ARBA" id="ARBA00022679"/>
    </source>
</evidence>
<dbReference type="PANTHER" id="PTHR48011:SF5">
    <property type="entry name" value="PROTEIN KINASE DOMAIN-CONTAINING PROTEIN"/>
    <property type="match status" value="1"/>
</dbReference>
<evidence type="ECO:0000256" key="6">
    <source>
        <dbReference type="RuleBase" id="RU000304"/>
    </source>
</evidence>
<keyword evidence="1" id="KW-0808">Transferase</keyword>
<evidence type="ECO:0000313" key="8">
    <source>
        <dbReference type="EMBL" id="KAF3440665.1"/>
    </source>
</evidence>
<dbReference type="PROSITE" id="PS50011">
    <property type="entry name" value="PROTEIN_KINASE_DOM"/>
    <property type="match status" value="1"/>
</dbReference>
<evidence type="ECO:0000256" key="5">
    <source>
        <dbReference type="PROSITE-ProRule" id="PRU10141"/>
    </source>
</evidence>
<dbReference type="PROSITE" id="PS00108">
    <property type="entry name" value="PROTEIN_KINASE_ST"/>
    <property type="match status" value="1"/>
</dbReference>
<feature type="domain" description="Protein kinase" evidence="7">
    <location>
        <begin position="15"/>
        <end position="276"/>
    </location>
</feature>
<reference evidence="8" key="1">
    <citation type="submission" date="2020-03" db="EMBL/GenBank/DDBJ databases">
        <title>A high-quality chromosome-level genome assembly of a woody plant with both climbing and erect habits, Rhamnella rubrinervis.</title>
        <authorList>
            <person name="Lu Z."/>
            <person name="Yang Y."/>
            <person name="Zhu X."/>
            <person name="Sun Y."/>
        </authorList>
    </citation>
    <scope>NUCLEOTIDE SEQUENCE</scope>
    <source>
        <strain evidence="8">BYM</strain>
        <tissue evidence="8">Leaf</tissue>
    </source>
</reference>
<proteinExistence type="inferred from homology"/>
<dbReference type="PANTHER" id="PTHR48011">
    <property type="entry name" value="CCR4-NOT TRANSCRIPTIONAL COMPLEX SUBUNIT CAF120-RELATED"/>
    <property type="match status" value="1"/>
</dbReference>
<dbReference type="SUPFAM" id="SSF56112">
    <property type="entry name" value="Protein kinase-like (PK-like)"/>
    <property type="match status" value="1"/>
</dbReference>
<dbReference type="AlphaFoldDB" id="A0A8K0GY58"/>
<dbReference type="GO" id="GO:0004674">
    <property type="term" value="F:protein serine/threonine kinase activity"/>
    <property type="evidence" value="ECO:0007669"/>
    <property type="project" value="UniProtKB-KW"/>
</dbReference>
<dbReference type="EMBL" id="VOIH02000008">
    <property type="protein sequence ID" value="KAF3440665.1"/>
    <property type="molecule type" value="Genomic_DNA"/>
</dbReference>
<comment type="caution">
    <text evidence="8">The sequence shown here is derived from an EMBL/GenBank/DDBJ whole genome shotgun (WGS) entry which is preliminary data.</text>
</comment>
<evidence type="ECO:0000259" key="7">
    <source>
        <dbReference type="PROSITE" id="PS50011"/>
    </source>
</evidence>
<dbReference type="GO" id="GO:0007165">
    <property type="term" value="P:signal transduction"/>
    <property type="evidence" value="ECO:0007669"/>
    <property type="project" value="TreeGrafter"/>
</dbReference>
<keyword evidence="9" id="KW-1185">Reference proteome</keyword>
<evidence type="ECO:0000256" key="4">
    <source>
        <dbReference type="ARBA" id="ARBA00022840"/>
    </source>
</evidence>
<organism evidence="8 9">
    <name type="scientific">Rhamnella rubrinervis</name>
    <dbReference type="NCBI Taxonomy" id="2594499"/>
    <lineage>
        <taxon>Eukaryota</taxon>
        <taxon>Viridiplantae</taxon>
        <taxon>Streptophyta</taxon>
        <taxon>Embryophyta</taxon>
        <taxon>Tracheophyta</taxon>
        <taxon>Spermatophyta</taxon>
        <taxon>Magnoliopsida</taxon>
        <taxon>eudicotyledons</taxon>
        <taxon>Gunneridae</taxon>
        <taxon>Pentapetalae</taxon>
        <taxon>rosids</taxon>
        <taxon>fabids</taxon>
        <taxon>Rosales</taxon>
        <taxon>Rhamnaceae</taxon>
        <taxon>rhamnoid group</taxon>
        <taxon>Rhamneae</taxon>
        <taxon>Rhamnella</taxon>
    </lineage>
</organism>